<dbReference type="RefSeq" id="WP_008201484.1">
    <property type="nucleotide sequence ID" value="NZ_CM001023.1"/>
</dbReference>
<keyword evidence="1" id="KW-0812">Transmembrane</keyword>
<dbReference type="OrthoDB" id="893763at2"/>
<name>A3I341_9BACT</name>
<feature type="transmembrane region" description="Helical" evidence="1">
    <location>
        <begin position="36"/>
        <end position="55"/>
    </location>
</feature>
<gene>
    <name evidence="2" type="ORF">ALPR1_14254</name>
</gene>
<sequence>MKKLPNIKDLKAPEGYFDELPEEIMGKISKKEQYPWIKWAASIIVILGLGVWQYSNYNSVPTDLLVDQEVDLFIESQYWSAEDILSMSENPDEILNEIIQEENPFMDGEFYSEEEIWF</sequence>
<keyword evidence="1" id="KW-0472">Membrane</keyword>
<reference evidence="2 3" key="1">
    <citation type="journal article" date="2011" name="J. Bacteriol.">
        <title>Complete genome sequence of Algoriphagus sp. PR1, bacterial prey of a colony-forming choanoflagellate.</title>
        <authorList>
            <person name="Alegado R.A."/>
            <person name="Ferriera S."/>
            <person name="Nusbaum C."/>
            <person name="Young S.K."/>
            <person name="Zeng Q."/>
            <person name="Imamovic A."/>
            <person name="Fairclough S.R."/>
            <person name="King N."/>
        </authorList>
    </citation>
    <scope>NUCLEOTIDE SEQUENCE [LARGE SCALE GENOMIC DNA]</scope>
    <source>
        <strain evidence="2 3">PR1</strain>
    </source>
</reference>
<proteinExistence type="predicted"/>
<evidence type="ECO:0000313" key="2">
    <source>
        <dbReference type="EMBL" id="EAZ79240.1"/>
    </source>
</evidence>
<dbReference type="STRING" id="388413.ALPR1_14254"/>
<keyword evidence="1" id="KW-1133">Transmembrane helix</keyword>
<dbReference type="EMBL" id="AAXU02000001">
    <property type="protein sequence ID" value="EAZ79240.1"/>
    <property type="molecule type" value="Genomic_DNA"/>
</dbReference>
<evidence type="ECO:0000313" key="3">
    <source>
        <dbReference type="Proteomes" id="UP000003919"/>
    </source>
</evidence>
<evidence type="ECO:0000256" key="1">
    <source>
        <dbReference type="SAM" id="Phobius"/>
    </source>
</evidence>
<dbReference type="HOGENOM" id="CLU_2010798_0_0_10"/>
<accession>A3I341</accession>
<dbReference type="AlphaFoldDB" id="A3I341"/>
<comment type="caution">
    <text evidence="2">The sequence shown here is derived from an EMBL/GenBank/DDBJ whole genome shotgun (WGS) entry which is preliminary data.</text>
</comment>
<keyword evidence="3" id="KW-1185">Reference proteome</keyword>
<protein>
    <submittedName>
        <fullName evidence="2">Uncharacterized protein</fullName>
    </submittedName>
</protein>
<dbReference type="Proteomes" id="UP000003919">
    <property type="component" value="Unassembled WGS sequence"/>
</dbReference>
<organism evidence="2 3">
    <name type="scientific">Algoriphagus machipongonensis</name>
    <dbReference type="NCBI Taxonomy" id="388413"/>
    <lineage>
        <taxon>Bacteria</taxon>
        <taxon>Pseudomonadati</taxon>
        <taxon>Bacteroidota</taxon>
        <taxon>Cytophagia</taxon>
        <taxon>Cytophagales</taxon>
        <taxon>Cyclobacteriaceae</taxon>
        <taxon>Algoriphagus</taxon>
    </lineage>
</organism>